<dbReference type="Proteomes" id="UP000789390">
    <property type="component" value="Unassembled WGS sequence"/>
</dbReference>
<gene>
    <name evidence="3" type="ORF">DGAL_LOCUS14809</name>
</gene>
<dbReference type="AlphaFoldDB" id="A0A8J2S7S7"/>
<feature type="coiled-coil region" evidence="1">
    <location>
        <begin position="313"/>
        <end position="340"/>
    </location>
</feature>
<name>A0A8J2S7S7_9CRUS</name>
<protein>
    <submittedName>
        <fullName evidence="3">Uncharacterized protein</fullName>
    </submittedName>
</protein>
<dbReference type="EMBL" id="CAKKLH010000311">
    <property type="protein sequence ID" value="CAH0111175.1"/>
    <property type="molecule type" value="Genomic_DNA"/>
</dbReference>
<evidence type="ECO:0000256" key="1">
    <source>
        <dbReference type="SAM" id="Coils"/>
    </source>
</evidence>
<sequence>MATVCDCSNARKDGFIAFEDEDCLLGTEDPSPPTAVTYTLYSHLPEVKRFPGHVCRMWAVTKSVFTDFLGWHYPTESKWAVPVSTAECEEMRDLRRCKNETMYAKGAHKYAYDVMPPLQPVWMVTRRTYAFHCKIAEVALESECDNCTINSPVGSIEYPYNGTVTRNLQTLIWEDAYKEQKPCDLKIVGEPTYEGLLYKTRDAKVQRLQDRTSQTDYLVNVTSELEFCGKSALFHINGMDKILIAINIPPPKLYASNVSSSENVTGSTIPPLTVDTQTNGSYSGGSAGNVTERKVPDSLAAEIQLAGHHQYTRDEATDQINRLAGEIRRLQCENRKATRNHILLSAKSDGWHAATQLHLPLCSQLKVYGSQVEVSRCAPLNVTFGVERTKCGYQPRFLNFTLAHNGWQLTPYQACYWPEGNYINFNGKTHIHADGDWVPVITTVPLNNRQLAGFATYEADNSLQNFLQLNPAMQNGPLSHESVMADILATIHEHYAEDNSRQLLTSNVLIQHSAAPNIDFVTKIGGWVKNFGAVSGLGALSVIAVRFCGIGSLLLKFFPIFAKLLKFTCFRKSPPAITAASAALPMSIIMPPPAVTGPSSSTGAPSTTVPPRRTRPRQPRPQHTTQEVEVFLPRRARSQPRHVV</sequence>
<accession>A0A8J2S7S7</accession>
<organism evidence="3 4">
    <name type="scientific">Daphnia galeata</name>
    <dbReference type="NCBI Taxonomy" id="27404"/>
    <lineage>
        <taxon>Eukaryota</taxon>
        <taxon>Metazoa</taxon>
        <taxon>Ecdysozoa</taxon>
        <taxon>Arthropoda</taxon>
        <taxon>Crustacea</taxon>
        <taxon>Branchiopoda</taxon>
        <taxon>Diplostraca</taxon>
        <taxon>Cladocera</taxon>
        <taxon>Anomopoda</taxon>
        <taxon>Daphniidae</taxon>
        <taxon>Daphnia</taxon>
    </lineage>
</organism>
<keyword evidence="4" id="KW-1185">Reference proteome</keyword>
<evidence type="ECO:0000313" key="4">
    <source>
        <dbReference type="Proteomes" id="UP000789390"/>
    </source>
</evidence>
<evidence type="ECO:0000313" key="3">
    <source>
        <dbReference type="EMBL" id="CAH0111175.1"/>
    </source>
</evidence>
<feature type="compositionally biased region" description="Low complexity" evidence="2">
    <location>
        <begin position="596"/>
        <end position="611"/>
    </location>
</feature>
<reference evidence="3" key="1">
    <citation type="submission" date="2021-11" db="EMBL/GenBank/DDBJ databases">
        <authorList>
            <person name="Schell T."/>
        </authorList>
    </citation>
    <scope>NUCLEOTIDE SEQUENCE</scope>
    <source>
        <strain evidence="3">M5</strain>
    </source>
</reference>
<feature type="region of interest" description="Disordered" evidence="2">
    <location>
        <begin position="594"/>
        <end position="629"/>
    </location>
</feature>
<comment type="caution">
    <text evidence="3">The sequence shown here is derived from an EMBL/GenBank/DDBJ whole genome shotgun (WGS) entry which is preliminary data.</text>
</comment>
<evidence type="ECO:0000256" key="2">
    <source>
        <dbReference type="SAM" id="MobiDB-lite"/>
    </source>
</evidence>
<keyword evidence="1" id="KW-0175">Coiled coil</keyword>
<dbReference type="OrthoDB" id="6342192at2759"/>
<proteinExistence type="predicted"/>